<feature type="domain" description="UPAR/Ly6" evidence="1">
    <location>
        <begin position="98"/>
        <end position="170"/>
    </location>
</feature>
<dbReference type="EMBL" id="JAFBMS010000001">
    <property type="protein sequence ID" value="KAG9356032.1"/>
    <property type="molecule type" value="Genomic_DNA"/>
</dbReference>
<dbReference type="SUPFAM" id="SSF57302">
    <property type="entry name" value="Snake toxin-like"/>
    <property type="match status" value="1"/>
</dbReference>
<dbReference type="Pfam" id="PF00021">
    <property type="entry name" value="UPAR_LY6"/>
    <property type="match status" value="3"/>
</dbReference>
<keyword evidence="3" id="KW-1185">Reference proteome</keyword>
<gene>
    <name evidence="2" type="ORF">JZ751_000876</name>
</gene>
<feature type="domain" description="UPAR/Ly6" evidence="1">
    <location>
        <begin position="17"/>
        <end position="50"/>
    </location>
</feature>
<evidence type="ECO:0000313" key="3">
    <source>
        <dbReference type="Proteomes" id="UP000824540"/>
    </source>
</evidence>
<comment type="caution">
    <text evidence="2">The sequence shown here is derived from an EMBL/GenBank/DDBJ whole genome shotgun (WGS) entry which is preliminary data.</text>
</comment>
<dbReference type="CDD" id="cd23611">
    <property type="entry name" value="TFP_LU_ECD_THFP5"/>
    <property type="match status" value="1"/>
</dbReference>
<organism evidence="2 3">
    <name type="scientific">Albula glossodonta</name>
    <name type="common">roundjaw bonefish</name>
    <dbReference type="NCBI Taxonomy" id="121402"/>
    <lineage>
        <taxon>Eukaryota</taxon>
        <taxon>Metazoa</taxon>
        <taxon>Chordata</taxon>
        <taxon>Craniata</taxon>
        <taxon>Vertebrata</taxon>
        <taxon>Euteleostomi</taxon>
        <taxon>Actinopterygii</taxon>
        <taxon>Neopterygii</taxon>
        <taxon>Teleostei</taxon>
        <taxon>Albuliformes</taxon>
        <taxon>Albulidae</taxon>
        <taxon>Albula</taxon>
    </lineage>
</organism>
<dbReference type="Gene3D" id="2.10.60.10">
    <property type="entry name" value="CD59"/>
    <property type="match status" value="1"/>
</dbReference>
<dbReference type="InterPro" id="IPR016054">
    <property type="entry name" value="LY6_UPA_recep-like"/>
</dbReference>
<proteinExistence type="predicted"/>
<accession>A0A8T2PWY8</accession>
<evidence type="ECO:0000313" key="2">
    <source>
        <dbReference type="EMBL" id="KAG9356032.1"/>
    </source>
</evidence>
<dbReference type="InterPro" id="IPR045860">
    <property type="entry name" value="Snake_toxin-like_sf"/>
</dbReference>
<feature type="domain" description="UPAR/Ly6" evidence="1">
    <location>
        <begin position="58"/>
        <end position="90"/>
    </location>
</feature>
<reference evidence="2" key="1">
    <citation type="thesis" date="2021" institute="BYU ScholarsArchive" country="Provo, UT, USA">
        <title>Applications of and Algorithms for Genome Assembly and Genomic Analyses with an Emphasis on Marine Teleosts.</title>
        <authorList>
            <person name="Pickett B.D."/>
        </authorList>
    </citation>
    <scope>NUCLEOTIDE SEQUENCE</scope>
    <source>
        <strain evidence="2">HI-2016</strain>
    </source>
</reference>
<name>A0A8T2PWY8_9TELE</name>
<protein>
    <recommendedName>
        <fullName evidence="1">UPAR/Ly6 domain-containing protein</fullName>
    </recommendedName>
</protein>
<evidence type="ECO:0000259" key="1">
    <source>
        <dbReference type="Pfam" id="PF00021"/>
    </source>
</evidence>
<dbReference type="OrthoDB" id="8846122at2759"/>
<dbReference type="AlphaFoldDB" id="A0A8T2PWY8"/>
<dbReference type="Proteomes" id="UP000824540">
    <property type="component" value="Unassembled WGS sequence"/>
</dbReference>
<sequence length="170" mass="18564">MLVEAGAEGRGSGRGEALKCNHCVPPRPGGSCTTTEEECSYDKDACISASFLTKPWEALKCNRCVPPSGGSCRNRVEECGYGMDACIRATFLTYPCEALKCNRCVPLSPGGSCITTEEECGYGMDACINAIFLTYPYSYFQRCIQIADCWILQQYPSIISTYCCNTDLCN</sequence>